<dbReference type="SFLD" id="SFLDG00358">
    <property type="entry name" value="Main_(cytGST)"/>
    <property type="match status" value="1"/>
</dbReference>
<dbReference type="Gene3D" id="3.40.30.10">
    <property type="entry name" value="Glutaredoxin"/>
    <property type="match status" value="1"/>
</dbReference>
<dbReference type="EMBL" id="CAQQ02051677">
    <property type="status" value="NOT_ANNOTATED_CDS"/>
    <property type="molecule type" value="Genomic_DNA"/>
</dbReference>
<dbReference type="GO" id="GO:0006749">
    <property type="term" value="P:glutathione metabolic process"/>
    <property type="evidence" value="ECO:0007669"/>
    <property type="project" value="TreeGrafter"/>
</dbReference>
<dbReference type="EnsemblMetazoa" id="MESCA000791-RA">
    <property type="protein sequence ID" value="MESCA000791-PA"/>
    <property type="gene ID" value="MESCA000791"/>
</dbReference>
<dbReference type="Pfam" id="PF13417">
    <property type="entry name" value="GST_N_3"/>
    <property type="match status" value="1"/>
</dbReference>
<dbReference type="InterPro" id="IPR004046">
    <property type="entry name" value="GST_C"/>
</dbReference>
<dbReference type="PROSITE" id="PS50404">
    <property type="entry name" value="GST_NTER"/>
    <property type="match status" value="1"/>
</dbReference>
<dbReference type="InterPro" id="IPR040079">
    <property type="entry name" value="Glutathione_S-Trfase"/>
</dbReference>
<dbReference type="PROSITE" id="PS50405">
    <property type="entry name" value="GST_CTER"/>
    <property type="match status" value="1"/>
</dbReference>
<accession>T1GBZ8</accession>
<reference evidence="3" key="2">
    <citation type="submission" date="2015-06" db="UniProtKB">
        <authorList>
            <consortium name="EnsemblMetazoa"/>
        </authorList>
    </citation>
    <scope>IDENTIFICATION</scope>
</reference>
<organism evidence="3 4">
    <name type="scientific">Megaselia scalaris</name>
    <name type="common">Humpbacked fly</name>
    <name type="synonym">Phora scalaris</name>
    <dbReference type="NCBI Taxonomy" id="36166"/>
    <lineage>
        <taxon>Eukaryota</taxon>
        <taxon>Metazoa</taxon>
        <taxon>Ecdysozoa</taxon>
        <taxon>Arthropoda</taxon>
        <taxon>Hexapoda</taxon>
        <taxon>Insecta</taxon>
        <taxon>Pterygota</taxon>
        <taxon>Neoptera</taxon>
        <taxon>Endopterygota</taxon>
        <taxon>Diptera</taxon>
        <taxon>Brachycera</taxon>
        <taxon>Muscomorpha</taxon>
        <taxon>Platypezoidea</taxon>
        <taxon>Phoridae</taxon>
        <taxon>Megaseliini</taxon>
        <taxon>Megaselia</taxon>
    </lineage>
</organism>
<dbReference type="PANTHER" id="PTHR43969">
    <property type="entry name" value="GLUTATHIONE S TRANSFERASE D10, ISOFORM A-RELATED"/>
    <property type="match status" value="1"/>
</dbReference>
<keyword evidence="4" id="KW-1185">Reference proteome</keyword>
<dbReference type="GO" id="GO:0004364">
    <property type="term" value="F:glutathione transferase activity"/>
    <property type="evidence" value="ECO:0007669"/>
    <property type="project" value="TreeGrafter"/>
</dbReference>
<dbReference type="AlphaFoldDB" id="T1GBZ8"/>
<proteinExistence type="predicted"/>
<dbReference type="Gene3D" id="1.20.1050.10">
    <property type="match status" value="1"/>
</dbReference>
<feature type="domain" description="GST N-terminal" evidence="1">
    <location>
        <begin position="36"/>
        <end position="117"/>
    </location>
</feature>
<feature type="domain" description="GST C-terminal" evidence="2">
    <location>
        <begin position="124"/>
        <end position="221"/>
    </location>
</feature>
<dbReference type="SUPFAM" id="SSF47616">
    <property type="entry name" value="GST C-terminal domain-like"/>
    <property type="match status" value="1"/>
</dbReference>
<dbReference type="InterPro" id="IPR036282">
    <property type="entry name" value="Glutathione-S-Trfase_C_sf"/>
</dbReference>
<reference evidence="4" key="1">
    <citation type="submission" date="2013-02" db="EMBL/GenBank/DDBJ databases">
        <authorList>
            <person name="Hughes D."/>
        </authorList>
    </citation>
    <scope>NUCLEOTIDE SEQUENCE</scope>
    <source>
        <strain>Durham</strain>
        <strain evidence="4">NC isolate 2 -- Noor lab</strain>
    </source>
</reference>
<dbReference type="STRING" id="36166.T1GBZ8"/>
<dbReference type="FunFam" id="1.20.1050.10:FF:000007">
    <property type="entry name" value="Glutathione S-transferase 1-1"/>
    <property type="match status" value="1"/>
</dbReference>
<protein>
    <submittedName>
        <fullName evidence="3">Uncharacterized protein</fullName>
    </submittedName>
</protein>
<dbReference type="InterPro" id="IPR004045">
    <property type="entry name" value="Glutathione_S-Trfase_N"/>
</dbReference>
<dbReference type="Pfam" id="PF00043">
    <property type="entry name" value="GST_C"/>
    <property type="match status" value="1"/>
</dbReference>
<evidence type="ECO:0000313" key="4">
    <source>
        <dbReference type="Proteomes" id="UP000015102"/>
    </source>
</evidence>
<dbReference type="CDD" id="cd03177">
    <property type="entry name" value="GST_C_Delta_Epsilon"/>
    <property type="match status" value="1"/>
</dbReference>
<dbReference type="InterPro" id="IPR036249">
    <property type="entry name" value="Thioredoxin-like_sf"/>
</dbReference>
<evidence type="ECO:0000259" key="2">
    <source>
        <dbReference type="PROSITE" id="PS50405"/>
    </source>
</evidence>
<evidence type="ECO:0000313" key="3">
    <source>
        <dbReference type="EnsemblMetazoa" id="MESCA000791-PA"/>
    </source>
</evidence>
<dbReference type="SUPFAM" id="SSF52833">
    <property type="entry name" value="Thioredoxin-like"/>
    <property type="match status" value="1"/>
</dbReference>
<dbReference type="Proteomes" id="UP000015102">
    <property type="component" value="Unassembled WGS sequence"/>
</dbReference>
<evidence type="ECO:0000259" key="1">
    <source>
        <dbReference type="PROSITE" id="PS50404"/>
    </source>
</evidence>
<dbReference type="OMA" id="WNTHAIL"/>
<dbReference type="HOGENOM" id="CLU_011226_2_1_1"/>
<sequence>MKSSYKSSLAKRSKFKLNLVLLICLTESDRSANNMGKLILHGMKLSPCVRSTFAVAAAIGVEMEYRHIDLFKMENRTPEFMEMNPVHAVPVLEDEGRYIIDGHAVLSYLVDQYGAEHQHLYPKDPFQRAMVDQKLHFDSGILYIRLRNLSMRVYMEDHPKFPQADIDAVYEAYGYMEKFLSKTPYLAGDHLTIADLCCVCTITSGGLFAPISEERFPKLSD</sequence>
<dbReference type="PANTHER" id="PTHR43969:SF4">
    <property type="entry name" value="FI01423P-RELATED"/>
    <property type="match status" value="1"/>
</dbReference>
<name>T1GBZ8_MEGSC</name>
<dbReference type="SFLD" id="SFLDS00019">
    <property type="entry name" value="Glutathione_Transferase_(cytos"/>
    <property type="match status" value="1"/>
</dbReference>
<dbReference type="InterPro" id="IPR010987">
    <property type="entry name" value="Glutathione-S-Trfase_C-like"/>
</dbReference>